<reference evidence="8" key="1">
    <citation type="journal article" date="2021" name="Genome Biol. Evol.">
        <title>A High-Quality Reference Genome for a Parasitic Bivalve with Doubly Uniparental Inheritance (Bivalvia: Unionida).</title>
        <authorList>
            <person name="Smith C.H."/>
        </authorList>
    </citation>
    <scope>NUCLEOTIDE SEQUENCE</scope>
    <source>
        <strain evidence="8">CHS0354</strain>
    </source>
</reference>
<evidence type="ECO:0000256" key="2">
    <source>
        <dbReference type="ARBA" id="ARBA00004496"/>
    </source>
</evidence>
<dbReference type="GO" id="GO:0090443">
    <property type="term" value="C:FAR/SIN/STRIPAK complex"/>
    <property type="evidence" value="ECO:0007669"/>
    <property type="project" value="TreeGrafter"/>
</dbReference>
<evidence type="ECO:0000256" key="4">
    <source>
        <dbReference type="ARBA" id="ARBA00022475"/>
    </source>
</evidence>
<dbReference type="PANTHER" id="PTHR13250:SF1">
    <property type="entry name" value="PROGRAMMED CELL DEATH PROTEIN 10"/>
    <property type="match status" value="1"/>
</dbReference>
<dbReference type="GO" id="GO:0005737">
    <property type="term" value="C:cytoplasm"/>
    <property type="evidence" value="ECO:0007669"/>
    <property type="project" value="UniProtKB-SubCell"/>
</dbReference>
<sequence>MTMGDNNKSLHAKMIIDVIIGPVLERLEKRDPAVSQTLRSAIMKADAALPGFTFDFLRGIMKKAEVADQFDMGETLLRLGGSPEIYDELRINRPEKAFHELNRCAEYLKKILGRIPEQITDRKQFLETIKEIANAIRLLLDAINGVGSLLPDNGSRQLMEERKKDFVRYSKKFSNTLKEFFKDTNQNQSVFLSANYLIYQTNLILRTVKECL</sequence>
<evidence type="ECO:0000259" key="7">
    <source>
        <dbReference type="Pfam" id="PF20929"/>
    </source>
</evidence>
<dbReference type="InterPro" id="IPR048288">
    <property type="entry name" value="PDCD10_N"/>
</dbReference>
<gene>
    <name evidence="8" type="ORF">CHS0354_005500</name>
</gene>
<reference evidence="8" key="2">
    <citation type="journal article" date="2021" name="Genome Biol. Evol.">
        <title>Developing a high-quality reference genome for a parasitic bivalve with doubly uniparental inheritance (Bivalvia: Unionida).</title>
        <authorList>
            <person name="Smith C.H."/>
        </authorList>
    </citation>
    <scope>NUCLEOTIDE SEQUENCE</scope>
    <source>
        <strain evidence="8">CHS0354</strain>
        <tissue evidence="8">Mantle</tissue>
    </source>
</reference>
<dbReference type="AlphaFoldDB" id="A0AAE0SUY6"/>
<comment type="subcellular location">
    <subcellularLocation>
        <location evidence="1">Cell membrane</location>
        <topology evidence="1">Peripheral membrane protein</topology>
    </subcellularLocation>
    <subcellularLocation>
        <location evidence="2">Cytoplasm</location>
    </subcellularLocation>
</comment>
<name>A0AAE0SUY6_9BIVA</name>
<dbReference type="EMBL" id="JAEAOA010000387">
    <property type="protein sequence ID" value="KAK3598406.1"/>
    <property type="molecule type" value="Genomic_DNA"/>
</dbReference>
<accession>A0AAE0SUY6</accession>
<reference evidence="8" key="3">
    <citation type="submission" date="2023-05" db="EMBL/GenBank/DDBJ databases">
        <authorList>
            <person name="Smith C.H."/>
        </authorList>
    </citation>
    <scope>NUCLEOTIDE SEQUENCE</scope>
    <source>
        <strain evidence="8">CHS0354</strain>
        <tissue evidence="8">Mantle</tissue>
    </source>
</reference>
<evidence type="ECO:0000313" key="9">
    <source>
        <dbReference type="Proteomes" id="UP001195483"/>
    </source>
</evidence>
<organism evidence="8 9">
    <name type="scientific">Potamilus streckersoni</name>
    <dbReference type="NCBI Taxonomy" id="2493646"/>
    <lineage>
        <taxon>Eukaryota</taxon>
        <taxon>Metazoa</taxon>
        <taxon>Spiralia</taxon>
        <taxon>Lophotrochozoa</taxon>
        <taxon>Mollusca</taxon>
        <taxon>Bivalvia</taxon>
        <taxon>Autobranchia</taxon>
        <taxon>Heteroconchia</taxon>
        <taxon>Palaeoheterodonta</taxon>
        <taxon>Unionida</taxon>
        <taxon>Unionoidea</taxon>
        <taxon>Unionidae</taxon>
        <taxon>Ambleminae</taxon>
        <taxon>Lampsilini</taxon>
        <taxon>Potamilus</taxon>
    </lineage>
</organism>
<evidence type="ECO:0000256" key="1">
    <source>
        <dbReference type="ARBA" id="ARBA00004202"/>
    </source>
</evidence>
<dbReference type="InterPro" id="IPR009652">
    <property type="entry name" value="PDCD10"/>
</dbReference>
<feature type="domain" description="Programmed cell death protein 10 dimerisation" evidence="7">
    <location>
        <begin position="11"/>
        <end position="66"/>
    </location>
</feature>
<dbReference type="Pfam" id="PF06840">
    <property type="entry name" value="PDC10_C"/>
    <property type="match status" value="1"/>
</dbReference>
<dbReference type="GO" id="GO:1903358">
    <property type="term" value="P:regulation of Golgi organization"/>
    <property type="evidence" value="ECO:0007669"/>
    <property type="project" value="TreeGrafter"/>
</dbReference>
<dbReference type="GO" id="GO:0005886">
    <property type="term" value="C:plasma membrane"/>
    <property type="evidence" value="ECO:0007669"/>
    <property type="project" value="UniProtKB-SubCell"/>
</dbReference>
<evidence type="ECO:0000256" key="3">
    <source>
        <dbReference type="ARBA" id="ARBA00009181"/>
    </source>
</evidence>
<comment type="caution">
    <text evidence="8">The sequence shown here is derived from an EMBL/GenBank/DDBJ whole genome shotgun (WGS) entry which is preliminary data.</text>
</comment>
<proteinExistence type="inferred from homology"/>
<dbReference type="InterPro" id="IPR053750">
    <property type="entry name" value="PDCD10_Homolog"/>
</dbReference>
<keyword evidence="6" id="KW-0472">Membrane</keyword>
<comment type="similarity">
    <text evidence="3">Belongs to the PDCD10 family.</text>
</comment>
<evidence type="ECO:0000313" key="8">
    <source>
        <dbReference type="EMBL" id="KAK3598406.1"/>
    </source>
</evidence>
<protein>
    <recommendedName>
        <fullName evidence="7">Programmed cell death protein 10 dimerisation domain-containing protein</fullName>
    </recommendedName>
</protein>
<dbReference type="Gene3D" id="1.20.120.1950">
    <property type="match status" value="1"/>
</dbReference>
<keyword evidence="5" id="KW-0963">Cytoplasm</keyword>
<keyword evidence="9" id="KW-1185">Reference proteome</keyword>
<dbReference type="Pfam" id="PF20929">
    <property type="entry name" value="PDCD10_N"/>
    <property type="match status" value="1"/>
</dbReference>
<dbReference type="GO" id="GO:0019901">
    <property type="term" value="F:protein kinase binding"/>
    <property type="evidence" value="ECO:0007669"/>
    <property type="project" value="TreeGrafter"/>
</dbReference>
<evidence type="ECO:0000256" key="5">
    <source>
        <dbReference type="ARBA" id="ARBA00022490"/>
    </source>
</evidence>
<keyword evidence="4" id="KW-1003">Cell membrane</keyword>
<dbReference type="PANTHER" id="PTHR13250">
    <property type="entry name" value="TF-1 CELL APOPTOSIS RELATED PROTEIN-15"/>
    <property type="match status" value="1"/>
</dbReference>
<evidence type="ECO:0000256" key="6">
    <source>
        <dbReference type="ARBA" id="ARBA00023136"/>
    </source>
</evidence>
<dbReference type="Proteomes" id="UP001195483">
    <property type="component" value="Unassembled WGS sequence"/>
</dbReference>